<evidence type="ECO:0008006" key="5">
    <source>
        <dbReference type="Google" id="ProtNLM"/>
    </source>
</evidence>
<evidence type="ECO:0000256" key="1">
    <source>
        <dbReference type="ARBA" id="ARBA00022741"/>
    </source>
</evidence>
<comment type="caution">
    <text evidence="3">The sequence shown here is derived from an EMBL/GenBank/DDBJ whole genome shotgun (WGS) entry which is preliminary data.</text>
</comment>
<dbReference type="SMART" id="SM00174">
    <property type="entry name" value="RHO"/>
    <property type="match status" value="1"/>
</dbReference>
<dbReference type="Pfam" id="PF00071">
    <property type="entry name" value="Ras"/>
    <property type="match status" value="1"/>
</dbReference>
<organism evidence="3 4">
    <name type="scientific">Euplotes crassus</name>
    <dbReference type="NCBI Taxonomy" id="5936"/>
    <lineage>
        <taxon>Eukaryota</taxon>
        <taxon>Sar</taxon>
        <taxon>Alveolata</taxon>
        <taxon>Ciliophora</taxon>
        <taxon>Intramacronucleata</taxon>
        <taxon>Spirotrichea</taxon>
        <taxon>Hypotrichia</taxon>
        <taxon>Euplotida</taxon>
        <taxon>Euplotidae</taxon>
        <taxon>Moneuplotes</taxon>
    </lineage>
</organism>
<dbReference type="EMBL" id="CAMPGE010007105">
    <property type="protein sequence ID" value="CAI2366033.1"/>
    <property type="molecule type" value="Genomic_DNA"/>
</dbReference>
<dbReference type="Gene3D" id="3.40.50.300">
    <property type="entry name" value="P-loop containing nucleotide triphosphate hydrolases"/>
    <property type="match status" value="1"/>
</dbReference>
<dbReference type="PRINTS" id="PR00449">
    <property type="entry name" value="RASTRNSFRMNG"/>
</dbReference>
<dbReference type="InterPro" id="IPR001806">
    <property type="entry name" value="Small_GTPase"/>
</dbReference>
<name>A0AAD1UEW8_EUPCR</name>
<gene>
    <name evidence="3" type="ORF">ECRASSUSDP1_LOCUS7302</name>
</gene>
<dbReference type="SMART" id="SM00173">
    <property type="entry name" value="RAS"/>
    <property type="match status" value="1"/>
</dbReference>
<dbReference type="CDD" id="cd00154">
    <property type="entry name" value="Rab"/>
    <property type="match status" value="1"/>
</dbReference>
<dbReference type="AlphaFoldDB" id="A0AAD1UEW8"/>
<feature type="coiled-coil region" evidence="2">
    <location>
        <begin position="248"/>
        <end position="275"/>
    </location>
</feature>
<keyword evidence="2" id="KW-0175">Coiled coil</keyword>
<proteinExistence type="predicted"/>
<accession>A0AAD1UEW8</accession>
<evidence type="ECO:0000313" key="3">
    <source>
        <dbReference type="EMBL" id="CAI2366033.1"/>
    </source>
</evidence>
<sequence length="467" mass="53996">MHTEYECMTLDCKRHPEFFCLAHEQFTCSQCNTSRHYECDSTRICQSLELEEISDLLYNFVDGLKNKAALYNLFKSIQRLEEALNDVVKMLQANVAQCFRQDKHEDISKLVFQGKQILSDIFEGTIFGNNTKSNPILRLLFDSQVLDTQNGYLIPPMGVIEALVNLKSKDLVRKLVKRTKKNFQDNREQELEIVRREVTQKLNNKYIPQIKNLESLVEKMLVDKQDDHERIQFLEGCLQNKADQLMEMQMAKLQIKDFELENATLVNQIEELQNWVLHHTDFKDSIISESNEIIQTSGIALLGDSEVGKTVLTSRIEEDVFLPHSEPTKSYAFRIATRNYNHSSVKIKILDTAGKNRAETLSVKFLNSAQYIFLMYDITSSQSLEGCQFWLNEIPPERIKDKIIYFIGNKADLKDQREVSLEVAAEFRASNGIDFHFEVSAKTGDGIDNLLQHVMKHLFVPRQFSLC</sequence>
<dbReference type="GO" id="GO:0005525">
    <property type="term" value="F:GTP binding"/>
    <property type="evidence" value="ECO:0007669"/>
    <property type="project" value="InterPro"/>
</dbReference>
<dbReference type="NCBIfam" id="TIGR00231">
    <property type="entry name" value="small_GTP"/>
    <property type="match status" value="1"/>
</dbReference>
<keyword evidence="1" id="KW-0547">Nucleotide-binding</keyword>
<dbReference type="PANTHER" id="PTHR47978">
    <property type="match status" value="1"/>
</dbReference>
<keyword evidence="4" id="KW-1185">Reference proteome</keyword>
<protein>
    <recommendedName>
        <fullName evidence="5">GTP-binding protein</fullName>
    </recommendedName>
</protein>
<dbReference type="Proteomes" id="UP001295684">
    <property type="component" value="Unassembled WGS sequence"/>
</dbReference>
<evidence type="ECO:0000313" key="4">
    <source>
        <dbReference type="Proteomes" id="UP001295684"/>
    </source>
</evidence>
<dbReference type="InterPro" id="IPR005225">
    <property type="entry name" value="Small_GTP-bd"/>
</dbReference>
<reference evidence="3" key="1">
    <citation type="submission" date="2023-07" db="EMBL/GenBank/DDBJ databases">
        <authorList>
            <consortium name="AG Swart"/>
            <person name="Singh M."/>
            <person name="Singh A."/>
            <person name="Seah K."/>
            <person name="Emmerich C."/>
        </authorList>
    </citation>
    <scope>NUCLEOTIDE SEQUENCE</scope>
    <source>
        <strain evidence="3">DP1</strain>
    </source>
</reference>
<dbReference type="FunFam" id="3.40.50.300:FF:001447">
    <property type="entry name" value="Ras-related protein Rab-1B"/>
    <property type="match status" value="1"/>
</dbReference>
<dbReference type="InterPro" id="IPR027417">
    <property type="entry name" value="P-loop_NTPase"/>
</dbReference>
<dbReference type="PROSITE" id="PS51419">
    <property type="entry name" value="RAB"/>
    <property type="match status" value="1"/>
</dbReference>
<dbReference type="GO" id="GO:0003924">
    <property type="term" value="F:GTPase activity"/>
    <property type="evidence" value="ECO:0007669"/>
    <property type="project" value="InterPro"/>
</dbReference>
<evidence type="ECO:0000256" key="2">
    <source>
        <dbReference type="SAM" id="Coils"/>
    </source>
</evidence>
<dbReference type="SUPFAM" id="SSF52540">
    <property type="entry name" value="P-loop containing nucleoside triphosphate hydrolases"/>
    <property type="match status" value="1"/>
</dbReference>
<dbReference type="SMART" id="SM00175">
    <property type="entry name" value="RAB"/>
    <property type="match status" value="1"/>
</dbReference>